<dbReference type="Pfam" id="PF01019">
    <property type="entry name" value="G_glu_transpept"/>
    <property type="match status" value="1"/>
</dbReference>
<dbReference type="EMBL" id="GU942993">
    <property type="protein sequence ID" value="ADD93696.1"/>
    <property type="molecule type" value="Genomic_DNA"/>
</dbReference>
<reference evidence="1" key="1">
    <citation type="journal article" date="2010" name="ISME J.">
        <title>Metagenome of the Mediterranean deep chlorophyll maximum studied by direct and fosmid library 454 pyrosequencing.</title>
        <authorList>
            <person name="Ghai R."/>
            <person name="Martin-Cuadrado A.B."/>
            <person name="Molto A.G."/>
            <person name="Heredia I.G."/>
            <person name="Cabrera R."/>
            <person name="Martin J."/>
            <person name="Verdu M."/>
            <person name="Deschamps P."/>
            <person name="Moreira D."/>
            <person name="Lopez-Garcia P."/>
            <person name="Mira A."/>
            <person name="Rodriguez-Valera F."/>
        </authorList>
    </citation>
    <scope>NUCLEOTIDE SEQUENCE</scope>
</reference>
<dbReference type="PANTHER" id="PTHR43881">
    <property type="entry name" value="GAMMA-GLUTAMYLTRANSPEPTIDASE (AFU_ORTHOLOGUE AFUA_4G13580)"/>
    <property type="match status" value="1"/>
</dbReference>
<dbReference type="Gene3D" id="3.60.20.40">
    <property type="match status" value="1"/>
</dbReference>
<keyword evidence="1" id="KW-0808">Transferase</keyword>
<dbReference type="InterPro" id="IPR043138">
    <property type="entry name" value="GGT_lsub"/>
</dbReference>
<dbReference type="PANTHER" id="PTHR43881:SF1">
    <property type="entry name" value="GAMMA-GLUTAMYLTRANSPEPTIDASE (AFU_ORTHOLOGUE AFUA_4G13580)"/>
    <property type="match status" value="1"/>
</dbReference>
<protein>
    <submittedName>
        <fullName evidence="1">Gamma glutamyltransferase</fullName>
    </submittedName>
</protein>
<dbReference type="GO" id="GO:0016740">
    <property type="term" value="F:transferase activity"/>
    <property type="evidence" value="ECO:0007669"/>
    <property type="project" value="UniProtKB-KW"/>
</dbReference>
<sequence length="511" mass="54839">MVAASQPLAAQAGLQMLKRGGNAVDAALATAITLTLVEPTGCGLGSDAFAIIWDGNCLHGLNSSGRSPALWTKNRFSNFDAMPYKGWESVTVPGVVAGWVSLSEKFGKLPFQELFEPAVQYAESGFAVSPIIAQQWSLGAGELSKQPGFSQNFLHNGNPPAAGEIYTNIGFSNSLKLIAETKGEAFYSGILAERIDAYAKEHDAALRLSDLAEHRPDWSGTISKDFHGVSLHEIPPNGQGIAALMALGILSHTPLDELECDSPLSVHLQIEATKIALADTYKYVSDIKFMKKVTVSDLLSDDYLKERAGLIKYEQAVDFKAGAPKSGGTVYLSAADQDGMMVSFIQSNYAGFGSGVCIPGTGIHLQNRAAGFSLDPDSPNVVGPKKRPFHTIIPAFLMDNGSPLMSFGVMGGPMQAQGHIQMVVRNHLWQQNPQEAIDAPRWRVEGGLDLVCEASMNNQLLSFLSELGHKVYTKTSNDAFGFGGAQLIRRLKNGFYIGGSESRKDGHVVGF</sequence>
<dbReference type="InterPro" id="IPR029055">
    <property type="entry name" value="Ntn_hydrolases_N"/>
</dbReference>
<organism evidence="1">
    <name type="scientific">uncultured marine bacterium MedDCM-OCT-S04-C749</name>
    <dbReference type="NCBI Taxonomy" id="743061"/>
    <lineage>
        <taxon>Bacteria</taxon>
        <taxon>environmental samples</taxon>
    </lineage>
</organism>
<accession>D6PD95</accession>
<dbReference type="InterPro" id="IPR052896">
    <property type="entry name" value="GGT-like_enzyme"/>
</dbReference>
<evidence type="ECO:0000313" key="1">
    <source>
        <dbReference type="EMBL" id="ADD93696.1"/>
    </source>
</evidence>
<dbReference type="AlphaFoldDB" id="D6PD95"/>
<dbReference type="MEROPS" id="T03.025"/>
<name>D6PD95_9BACT</name>
<dbReference type="PRINTS" id="PR01210">
    <property type="entry name" value="GGTRANSPTASE"/>
</dbReference>
<dbReference type="SUPFAM" id="SSF56235">
    <property type="entry name" value="N-terminal nucleophile aminohydrolases (Ntn hydrolases)"/>
    <property type="match status" value="1"/>
</dbReference>
<proteinExistence type="predicted"/>
<dbReference type="Gene3D" id="1.10.246.130">
    <property type="match status" value="1"/>
</dbReference>
<dbReference type="InterPro" id="IPR043137">
    <property type="entry name" value="GGT_ssub_C"/>
</dbReference>